<proteinExistence type="predicted"/>
<name>A0A158J7D4_CABCO</name>
<dbReference type="Proteomes" id="UP000054740">
    <property type="component" value="Unassembled WGS sequence"/>
</dbReference>
<sequence length="329" mass="36895">MAFPEWGRSFNALYVPLSGGFGWQCTLMTRREFHQIDWFMWRTHPYEDLSYEERSVKEKEQGRQIAQDRRDFDRLFRARIDRRMTYLSTEFRQYVDFIRHELRVSSWDVPVDGEGITRVLRSAVQDGRLVPAINRKRYWWSGQEVYKWYAPQYWPKPSGGVSFKGKSGDVLDLREFAALKRANGESGLGSVRDLASGAGGASSSSLDNGFDWLCAVEAVAEAALGGVGSGDDSDSDSMLKSFGGAEENGGGSLLGDVQPFAYQADVLSDDVTELAMRGVSEAQEAECHAQYELEMEMCNVKTAMLGGNPRAFAQCSQEAFGNYQTCRGY</sequence>
<evidence type="ECO:0000313" key="1">
    <source>
        <dbReference type="EMBL" id="SAL64363.1"/>
    </source>
</evidence>
<gene>
    <name evidence="1" type="ORF">AWB70_05970</name>
</gene>
<dbReference type="RefSeq" id="WP_060854228.1">
    <property type="nucleotide sequence ID" value="NZ_FCNY02000020.1"/>
</dbReference>
<dbReference type="AlphaFoldDB" id="A0A158J7D4"/>
<protein>
    <submittedName>
        <fullName evidence="1">Uncharacterized protein</fullName>
    </submittedName>
</protein>
<organism evidence="1 2">
    <name type="scientific">Caballeronia cordobensis</name>
    <name type="common">Burkholderia cordobensis</name>
    <dbReference type="NCBI Taxonomy" id="1353886"/>
    <lineage>
        <taxon>Bacteria</taxon>
        <taxon>Pseudomonadati</taxon>
        <taxon>Pseudomonadota</taxon>
        <taxon>Betaproteobacteria</taxon>
        <taxon>Burkholderiales</taxon>
        <taxon>Burkholderiaceae</taxon>
        <taxon>Caballeronia</taxon>
    </lineage>
</organism>
<reference evidence="2" key="1">
    <citation type="submission" date="2016-01" db="EMBL/GenBank/DDBJ databases">
        <authorList>
            <person name="Peeters C."/>
        </authorList>
    </citation>
    <scope>NUCLEOTIDE SEQUENCE [LARGE SCALE GENOMIC DNA]</scope>
</reference>
<accession>A0A158J7D4</accession>
<keyword evidence="2" id="KW-1185">Reference proteome</keyword>
<evidence type="ECO:0000313" key="2">
    <source>
        <dbReference type="Proteomes" id="UP000054740"/>
    </source>
</evidence>
<dbReference type="EMBL" id="FCNY02000020">
    <property type="protein sequence ID" value="SAL64363.1"/>
    <property type="molecule type" value="Genomic_DNA"/>
</dbReference>